<dbReference type="OrthoDB" id="2481603at2"/>
<dbReference type="RefSeq" id="WP_133584203.1">
    <property type="nucleotide sequence ID" value="NZ_SNYV01000013.1"/>
</dbReference>
<comment type="caution">
    <text evidence="1">The sequence shown here is derived from an EMBL/GenBank/DDBJ whole genome shotgun (WGS) entry which is preliminary data.</text>
</comment>
<dbReference type="AlphaFoldDB" id="A0A4R6WIZ6"/>
<protein>
    <submittedName>
        <fullName evidence="1">Uncharacterized protein</fullName>
    </submittedName>
</protein>
<dbReference type="EMBL" id="SNYV01000013">
    <property type="protein sequence ID" value="TDQ77934.1"/>
    <property type="molecule type" value="Genomic_DNA"/>
</dbReference>
<reference evidence="1 2" key="1">
    <citation type="submission" date="2019-03" db="EMBL/GenBank/DDBJ databases">
        <title>Genomic Encyclopedia of Archaeal and Bacterial Type Strains, Phase II (KMG-II): from individual species to whole genera.</title>
        <authorList>
            <person name="Goeker M."/>
        </authorList>
    </citation>
    <scope>NUCLEOTIDE SEQUENCE [LARGE SCALE GENOMIC DNA]</scope>
    <source>
        <strain evidence="1 2">DSM 28353</strain>
    </source>
</reference>
<gene>
    <name evidence="1" type="ORF">CLV99_1905</name>
</gene>
<keyword evidence="2" id="KW-1185">Reference proteome</keyword>
<organism evidence="1 2">
    <name type="scientific">Sphingobacterium yanglingense</name>
    <dbReference type="NCBI Taxonomy" id="1437280"/>
    <lineage>
        <taxon>Bacteria</taxon>
        <taxon>Pseudomonadati</taxon>
        <taxon>Bacteroidota</taxon>
        <taxon>Sphingobacteriia</taxon>
        <taxon>Sphingobacteriales</taxon>
        <taxon>Sphingobacteriaceae</taxon>
        <taxon>Sphingobacterium</taxon>
    </lineage>
</organism>
<dbReference type="SUPFAM" id="SSF48208">
    <property type="entry name" value="Six-hairpin glycosidases"/>
    <property type="match status" value="1"/>
</dbReference>
<accession>A0A4R6WIZ6</accession>
<sequence>MKRVLLFFVSILVSVHVVYSQQDLRVRSDCKELEGAFAWAKEKALSFVVTGQRGPVDIYKEDQISDTVDYIPSYWAGYPLRTAFYSRDFCHQVIGAHLLGLEVENFTMMRAFAQSADASKRWFPLWAINFDGSTYKLDYRSSNNFVREIPAVFELVEKNLELYRWTSDHRYLNDPHIWEFCSKAVSEFITLHDGDFKNGVAESTGTGDIFVGTATYNEYRDQTLIEAGDGISSQYKALESFGILAQQRGDLELSRTYSKRASALKTYFNTDWGVRGNKELYNRGYDLAKNPVAGWGNENSWFLPMKEITDVESVRHLNYLDYIDEQLSSATGLPKNIEAITYIPEIFFKYSQNERGWKWLKHIMANIDQRHITGALTGTNGNYPEVSFVLIRNIVHDMAGISPGDHPSVIQTCSHLPSEISNIEIDDVKVGDAIFSIRHEGTENSTFQMNSDGPAKIWRATFLGNHSYLTVNGKKFKSKKKILRGYAISYIDIKVEDDKPVAVSCI</sequence>
<dbReference type="GO" id="GO:0005975">
    <property type="term" value="P:carbohydrate metabolic process"/>
    <property type="evidence" value="ECO:0007669"/>
    <property type="project" value="InterPro"/>
</dbReference>
<dbReference type="InterPro" id="IPR012341">
    <property type="entry name" value="6hp_glycosidase-like_sf"/>
</dbReference>
<evidence type="ECO:0000313" key="1">
    <source>
        <dbReference type="EMBL" id="TDQ77934.1"/>
    </source>
</evidence>
<dbReference type="InterPro" id="IPR008928">
    <property type="entry name" value="6-hairpin_glycosidase_sf"/>
</dbReference>
<dbReference type="Gene3D" id="1.50.10.10">
    <property type="match status" value="1"/>
</dbReference>
<evidence type="ECO:0000313" key="2">
    <source>
        <dbReference type="Proteomes" id="UP000295292"/>
    </source>
</evidence>
<name>A0A4R6WIZ6_9SPHI</name>
<proteinExistence type="predicted"/>
<dbReference type="Proteomes" id="UP000295292">
    <property type="component" value="Unassembled WGS sequence"/>
</dbReference>